<keyword evidence="1" id="KW-1133">Transmembrane helix</keyword>
<proteinExistence type="predicted"/>
<evidence type="ECO:0000256" key="1">
    <source>
        <dbReference type="SAM" id="Phobius"/>
    </source>
</evidence>
<dbReference type="WBParaSite" id="maker-uti_cns_0013052-snap-gene-0.4-mRNA-1">
    <property type="protein sequence ID" value="maker-uti_cns_0013052-snap-gene-0.4-mRNA-1"/>
    <property type="gene ID" value="maker-uti_cns_0013052-snap-gene-0.4"/>
</dbReference>
<evidence type="ECO:0000313" key="3">
    <source>
        <dbReference type="WBParaSite" id="maker-uti_cns_0013052-snap-gene-0.4-mRNA-1"/>
    </source>
</evidence>
<feature type="transmembrane region" description="Helical" evidence="1">
    <location>
        <begin position="107"/>
        <end position="128"/>
    </location>
</feature>
<keyword evidence="1" id="KW-0472">Membrane</keyword>
<evidence type="ECO:0000313" key="2">
    <source>
        <dbReference type="Proteomes" id="UP000095280"/>
    </source>
</evidence>
<keyword evidence="1" id="KW-0812">Transmembrane</keyword>
<feature type="transmembrane region" description="Helical" evidence="1">
    <location>
        <begin position="32"/>
        <end position="56"/>
    </location>
</feature>
<protein>
    <submittedName>
        <fullName evidence="3">Transmembrane protein</fullName>
    </submittedName>
</protein>
<dbReference type="AlphaFoldDB" id="A0A1I8IHV9"/>
<organism evidence="2 3">
    <name type="scientific">Macrostomum lignano</name>
    <dbReference type="NCBI Taxonomy" id="282301"/>
    <lineage>
        <taxon>Eukaryota</taxon>
        <taxon>Metazoa</taxon>
        <taxon>Spiralia</taxon>
        <taxon>Lophotrochozoa</taxon>
        <taxon>Platyhelminthes</taxon>
        <taxon>Rhabditophora</taxon>
        <taxon>Macrostomorpha</taxon>
        <taxon>Macrostomida</taxon>
        <taxon>Macrostomidae</taxon>
        <taxon>Macrostomum</taxon>
    </lineage>
</organism>
<name>A0A1I8IHV9_9PLAT</name>
<keyword evidence="2" id="KW-1185">Reference proteome</keyword>
<feature type="transmembrane region" description="Helical" evidence="1">
    <location>
        <begin position="68"/>
        <end position="87"/>
    </location>
</feature>
<sequence length="191" mass="20749">MHSTGIKQLTEPRPGYRRRAQQDIRLVRQYSLLLAVLLTSVLYRVLAVLVVQFMYLALHCESSVSSGYVITLCAENACFVCACLWSAGGATDNWLAGAVNRAVSPLLQAGSFGCLCANVAHFLATAAGRQPPCWPPYFTGLLWGLTWLNVASFATVAGLLTQLSSPLNLFDAIRQTDEDKGAPEENLLGRE</sequence>
<dbReference type="Proteomes" id="UP000095280">
    <property type="component" value="Unplaced"/>
</dbReference>
<accession>A0A1I8IHV9</accession>
<reference evidence="3" key="1">
    <citation type="submission" date="2016-11" db="UniProtKB">
        <authorList>
            <consortium name="WormBaseParasite"/>
        </authorList>
    </citation>
    <scope>IDENTIFICATION</scope>
</reference>
<feature type="transmembrane region" description="Helical" evidence="1">
    <location>
        <begin position="140"/>
        <end position="160"/>
    </location>
</feature>